<keyword evidence="1" id="KW-0732">Signal</keyword>
<feature type="signal peptide" evidence="1">
    <location>
        <begin position="1"/>
        <end position="16"/>
    </location>
</feature>
<dbReference type="InterPro" id="IPR051918">
    <property type="entry name" value="STPP_CPPED1"/>
</dbReference>
<evidence type="ECO:0000256" key="1">
    <source>
        <dbReference type="SAM" id="SignalP"/>
    </source>
</evidence>
<dbReference type="InterPro" id="IPR029052">
    <property type="entry name" value="Metallo-depent_PP-like"/>
</dbReference>
<sequence>MRLHLLLLTALAGSEAVTSPSAEVVAYLGDPQIGFSGNETEDTIRFGMAADAAKSANAVVIAGDLVNVWNSASQISSFKQVWPARFASPDTVHLIPGNHDVDSALQDAGSALARLKHYRETFSPDDYSAFHTSLASFVLVNSEFLILPFLGLNGTAVDPSITAEVEVQWAFIEKELVLAQSRSSAHTVVVMHHPPFITAEVEPHEYFNWPVAPRRRLMSLLRKFGVRTLLCGHTHTTRSVTTADGLKVLTTAGTAKAFDDNGCGYQLLNITATSLDVAYVEFRGGGGAPGCVRGSSGWRDEGRR</sequence>
<dbReference type="PANTHER" id="PTHR43143">
    <property type="entry name" value="METALLOPHOSPHOESTERASE, CALCINEURIN SUPERFAMILY"/>
    <property type="match status" value="1"/>
</dbReference>
<dbReference type="Gene3D" id="3.60.21.10">
    <property type="match status" value="1"/>
</dbReference>
<accession>A0A7S3BUD1</accession>
<proteinExistence type="predicted"/>
<organism evidence="3">
    <name type="scientific">Haptolina ericina</name>
    <dbReference type="NCBI Taxonomy" id="156174"/>
    <lineage>
        <taxon>Eukaryota</taxon>
        <taxon>Haptista</taxon>
        <taxon>Haptophyta</taxon>
        <taxon>Prymnesiophyceae</taxon>
        <taxon>Prymnesiales</taxon>
        <taxon>Prymnesiaceae</taxon>
        <taxon>Haptolina</taxon>
    </lineage>
</organism>
<protein>
    <recommendedName>
        <fullName evidence="2">Calcineurin-like phosphoesterase domain-containing protein</fullName>
    </recommendedName>
</protein>
<dbReference type="GO" id="GO:0016787">
    <property type="term" value="F:hydrolase activity"/>
    <property type="evidence" value="ECO:0007669"/>
    <property type="project" value="InterPro"/>
</dbReference>
<dbReference type="InterPro" id="IPR004843">
    <property type="entry name" value="Calcineurin-like_PHP"/>
</dbReference>
<gene>
    <name evidence="3" type="ORF">HERI1096_LOCUS35455</name>
</gene>
<dbReference type="PANTHER" id="PTHR43143:SF1">
    <property type="entry name" value="SERINE_THREONINE-PROTEIN PHOSPHATASE CPPED1"/>
    <property type="match status" value="1"/>
</dbReference>
<name>A0A7S3BUD1_9EUKA</name>
<reference evidence="3" key="1">
    <citation type="submission" date="2021-01" db="EMBL/GenBank/DDBJ databases">
        <authorList>
            <person name="Corre E."/>
            <person name="Pelletier E."/>
            <person name="Niang G."/>
            <person name="Scheremetjew M."/>
            <person name="Finn R."/>
            <person name="Kale V."/>
            <person name="Holt S."/>
            <person name="Cochrane G."/>
            <person name="Meng A."/>
            <person name="Brown T."/>
            <person name="Cohen L."/>
        </authorList>
    </citation>
    <scope>NUCLEOTIDE SEQUENCE</scope>
    <source>
        <strain evidence="3">CCMP281</strain>
    </source>
</reference>
<evidence type="ECO:0000259" key="2">
    <source>
        <dbReference type="Pfam" id="PF00149"/>
    </source>
</evidence>
<dbReference type="Pfam" id="PF00149">
    <property type="entry name" value="Metallophos"/>
    <property type="match status" value="1"/>
</dbReference>
<feature type="domain" description="Calcineurin-like phosphoesterase" evidence="2">
    <location>
        <begin position="53"/>
        <end position="236"/>
    </location>
</feature>
<feature type="chain" id="PRO_5031461285" description="Calcineurin-like phosphoesterase domain-containing protein" evidence="1">
    <location>
        <begin position="17"/>
        <end position="304"/>
    </location>
</feature>
<evidence type="ECO:0000313" key="3">
    <source>
        <dbReference type="EMBL" id="CAE0144686.1"/>
    </source>
</evidence>
<dbReference type="SUPFAM" id="SSF56300">
    <property type="entry name" value="Metallo-dependent phosphatases"/>
    <property type="match status" value="1"/>
</dbReference>
<dbReference type="EMBL" id="HBHX01064085">
    <property type="protein sequence ID" value="CAE0144686.1"/>
    <property type="molecule type" value="Transcribed_RNA"/>
</dbReference>
<dbReference type="AlphaFoldDB" id="A0A7S3BUD1"/>